<keyword evidence="3" id="KW-0328">Glycosyltransferase</keyword>
<dbReference type="RefSeq" id="WP_345455792.1">
    <property type="nucleotide sequence ID" value="NZ_BAABKG010000002.1"/>
</dbReference>
<evidence type="ECO:0000313" key="10">
    <source>
        <dbReference type="EMBL" id="GAA5144603.1"/>
    </source>
</evidence>
<feature type="transmembrane region" description="Helical" evidence="9">
    <location>
        <begin position="370"/>
        <end position="390"/>
    </location>
</feature>
<feature type="compositionally biased region" description="Polar residues" evidence="8">
    <location>
        <begin position="1"/>
        <end position="16"/>
    </location>
</feature>
<evidence type="ECO:0000256" key="1">
    <source>
        <dbReference type="ARBA" id="ARBA00004651"/>
    </source>
</evidence>
<organism evidence="10 11">
    <name type="scientific">Nocardioides marinquilinus</name>
    <dbReference type="NCBI Taxonomy" id="1210400"/>
    <lineage>
        <taxon>Bacteria</taxon>
        <taxon>Bacillati</taxon>
        <taxon>Actinomycetota</taxon>
        <taxon>Actinomycetes</taxon>
        <taxon>Propionibacteriales</taxon>
        <taxon>Nocardioidaceae</taxon>
        <taxon>Nocardioides</taxon>
    </lineage>
</organism>
<evidence type="ECO:0000256" key="4">
    <source>
        <dbReference type="ARBA" id="ARBA00022679"/>
    </source>
</evidence>
<dbReference type="InterPro" id="IPR050297">
    <property type="entry name" value="LipidA_mod_glycosyltrf_83"/>
</dbReference>
<feature type="transmembrane region" description="Helical" evidence="9">
    <location>
        <begin position="29"/>
        <end position="47"/>
    </location>
</feature>
<name>A0ABP9PD18_9ACTN</name>
<keyword evidence="7 9" id="KW-0472">Membrane</keyword>
<gene>
    <name evidence="10" type="ORF">GCM10023340_12540</name>
</gene>
<evidence type="ECO:0000256" key="2">
    <source>
        <dbReference type="ARBA" id="ARBA00022475"/>
    </source>
</evidence>
<feature type="transmembrane region" description="Helical" evidence="9">
    <location>
        <begin position="184"/>
        <end position="217"/>
    </location>
</feature>
<dbReference type="PANTHER" id="PTHR33908:SF11">
    <property type="entry name" value="MEMBRANE PROTEIN"/>
    <property type="match status" value="1"/>
</dbReference>
<accession>A0ABP9PD18</accession>
<evidence type="ECO:0000256" key="7">
    <source>
        <dbReference type="ARBA" id="ARBA00023136"/>
    </source>
</evidence>
<dbReference type="EMBL" id="BAABKG010000002">
    <property type="protein sequence ID" value="GAA5144603.1"/>
    <property type="molecule type" value="Genomic_DNA"/>
</dbReference>
<feature type="transmembrane region" description="Helical" evidence="9">
    <location>
        <begin position="290"/>
        <end position="310"/>
    </location>
</feature>
<reference evidence="11" key="1">
    <citation type="journal article" date="2019" name="Int. J. Syst. Evol. Microbiol.">
        <title>The Global Catalogue of Microorganisms (GCM) 10K type strain sequencing project: providing services to taxonomists for standard genome sequencing and annotation.</title>
        <authorList>
            <consortium name="The Broad Institute Genomics Platform"/>
            <consortium name="The Broad Institute Genome Sequencing Center for Infectious Disease"/>
            <person name="Wu L."/>
            <person name="Ma J."/>
        </authorList>
    </citation>
    <scope>NUCLEOTIDE SEQUENCE [LARGE SCALE GENOMIC DNA]</scope>
    <source>
        <strain evidence="11">JCM 18459</strain>
    </source>
</reference>
<keyword evidence="4" id="KW-0808">Transferase</keyword>
<dbReference type="PANTHER" id="PTHR33908">
    <property type="entry name" value="MANNOSYLTRANSFERASE YKCB-RELATED"/>
    <property type="match status" value="1"/>
</dbReference>
<feature type="region of interest" description="Disordered" evidence="8">
    <location>
        <begin position="1"/>
        <end position="23"/>
    </location>
</feature>
<feature type="transmembrane region" description="Helical" evidence="9">
    <location>
        <begin position="159"/>
        <end position="177"/>
    </location>
</feature>
<keyword evidence="6 9" id="KW-1133">Transmembrane helix</keyword>
<comment type="caution">
    <text evidence="10">The sequence shown here is derived from an EMBL/GenBank/DDBJ whole genome shotgun (WGS) entry which is preliminary data.</text>
</comment>
<keyword evidence="11" id="KW-1185">Reference proteome</keyword>
<comment type="subcellular location">
    <subcellularLocation>
        <location evidence="1">Cell membrane</location>
        <topology evidence="1">Multi-pass membrane protein</topology>
    </subcellularLocation>
</comment>
<feature type="transmembrane region" description="Helical" evidence="9">
    <location>
        <begin position="136"/>
        <end position="153"/>
    </location>
</feature>
<evidence type="ECO:0008006" key="12">
    <source>
        <dbReference type="Google" id="ProtNLM"/>
    </source>
</evidence>
<evidence type="ECO:0000256" key="3">
    <source>
        <dbReference type="ARBA" id="ARBA00022676"/>
    </source>
</evidence>
<feature type="transmembrane region" description="Helical" evidence="9">
    <location>
        <begin position="344"/>
        <end position="364"/>
    </location>
</feature>
<protein>
    <recommendedName>
        <fullName evidence="12">Glycosyltransferase RgtA/B/C/D-like domain-containing protein</fullName>
    </recommendedName>
</protein>
<evidence type="ECO:0000256" key="5">
    <source>
        <dbReference type="ARBA" id="ARBA00022692"/>
    </source>
</evidence>
<feature type="transmembrane region" description="Helical" evidence="9">
    <location>
        <begin position="316"/>
        <end position="337"/>
    </location>
</feature>
<evidence type="ECO:0000256" key="9">
    <source>
        <dbReference type="SAM" id="Phobius"/>
    </source>
</evidence>
<feature type="transmembrane region" description="Helical" evidence="9">
    <location>
        <begin position="237"/>
        <end position="257"/>
    </location>
</feature>
<evidence type="ECO:0000256" key="8">
    <source>
        <dbReference type="SAM" id="MobiDB-lite"/>
    </source>
</evidence>
<sequence>MSTAHDTAATVQSTGRPTHDVPRRRGESLAVLAGFTVVYAAVGHWLVSEQQVVGFETLDRWFRALTVWHDGPAALASVGVDYPPLSVLALTPLTLVAGPAASLALVPLGSAVFAGATMAALNTLLRRALLGLPARAAVLVALGLNPLVVLHAATGGRPFVWLALAVTALGCVVAWYVTADVRFVVLAGLAFGVAALAGYGSLLWLAVATVMLAAVLARLGASAREVEGTLVGLASPAAYAVALWTALNLVVLLRPFAWVGDGHDLGGTAGAPVAPASRSLHDLALDTGSLLLHGAPLALVVLPALVYVGVARRNPLALWLGVLLLVVGLAPAAGAALRLGPSPFAMQAALPVLLVAVVGAAWLARSAGDARHRVAALLVVGLLASVPWTFRALPDYPYQGLERPFHDALTTGESQEGALTVDGAVVGYVDERDMADAVLDRVTDGDVVLTDPGQTFAVVLLTGRPALFADAARAGDDDPPADYLLLSRDTARDRLAARLPDAASGLDPRLPVVHANDRYVLLELPDGTTP</sequence>
<keyword evidence="5 9" id="KW-0812">Transmembrane</keyword>
<evidence type="ECO:0000256" key="6">
    <source>
        <dbReference type="ARBA" id="ARBA00022989"/>
    </source>
</evidence>
<evidence type="ECO:0000313" key="11">
    <source>
        <dbReference type="Proteomes" id="UP001500221"/>
    </source>
</evidence>
<proteinExistence type="predicted"/>
<dbReference type="Proteomes" id="UP001500221">
    <property type="component" value="Unassembled WGS sequence"/>
</dbReference>
<feature type="transmembrane region" description="Helical" evidence="9">
    <location>
        <begin position="100"/>
        <end position="124"/>
    </location>
</feature>
<keyword evidence="2" id="KW-1003">Cell membrane</keyword>